<keyword evidence="4" id="KW-1185">Reference proteome</keyword>
<evidence type="ECO:0000256" key="2">
    <source>
        <dbReference type="SAM" id="MobiDB-lite"/>
    </source>
</evidence>
<dbReference type="AlphaFoldDB" id="A0A9D4M0K7"/>
<comment type="caution">
    <text evidence="3">The sequence shown here is derived from an EMBL/GenBank/DDBJ whole genome shotgun (WGS) entry which is preliminary data.</text>
</comment>
<sequence length="109" mass="12614">MNYWLTNSQNERDPSSGHVFDNPSDNPSIASSIDSISDSMEPSDAHNTTVTPYEHENPTMTILIDKQKNCKELNRKFDKLEKYVDDSKKENKKLQNRKLNSKFACYKLN</sequence>
<feature type="coiled-coil region" evidence="1">
    <location>
        <begin position="63"/>
        <end position="97"/>
    </location>
</feature>
<keyword evidence="1" id="KW-0175">Coiled coil</keyword>
<protein>
    <submittedName>
        <fullName evidence="3">Uncharacterized protein</fullName>
    </submittedName>
</protein>
<dbReference type="EMBL" id="JAIWYP010000002">
    <property type="protein sequence ID" value="KAH3868103.1"/>
    <property type="molecule type" value="Genomic_DNA"/>
</dbReference>
<reference evidence="3" key="1">
    <citation type="journal article" date="2019" name="bioRxiv">
        <title>The Genome of the Zebra Mussel, Dreissena polymorpha: A Resource for Invasive Species Research.</title>
        <authorList>
            <person name="McCartney M.A."/>
            <person name="Auch B."/>
            <person name="Kono T."/>
            <person name="Mallez S."/>
            <person name="Zhang Y."/>
            <person name="Obille A."/>
            <person name="Becker A."/>
            <person name="Abrahante J.E."/>
            <person name="Garbe J."/>
            <person name="Badalamenti J.P."/>
            <person name="Herman A."/>
            <person name="Mangelson H."/>
            <person name="Liachko I."/>
            <person name="Sullivan S."/>
            <person name="Sone E.D."/>
            <person name="Koren S."/>
            <person name="Silverstein K.A.T."/>
            <person name="Beckman K.B."/>
            <person name="Gohl D.M."/>
        </authorList>
    </citation>
    <scope>NUCLEOTIDE SEQUENCE</scope>
    <source>
        <strain evidence="3">Duluth1</strain>
        <tissue evidence="3">Whole animal</tissue>
    </source>
</reference>
<dbReference type="Proteomes" id="UP000828390">
    <property type="component" value="Unassembled WGS sequence"/>
</dbReference>
<feature type="compositionally biased region" description="Low complexity" evidence="2">
    <location>
        <begin position="21"/>
        <end position="42"/>
    </location>
</feature>
<proteinExistence type="predicted"/>
<evidence type="ECO:0000313" key="3">
    <source>
        <dbReference type="EMBL" id="KAH3868103.1"/>
    </source>
</evidence>
<organism evidence="3 4">
    <name type="scientific">Dreissena polymorpha</name>
    <name type="common">Zebra mussel</name>
    <name type="synonym">Mytilus polymorpha</name>
    <dbReference type="NCBI Taxonomy" id="45954"/>
    <lineage>
        <taxon>Eukaryota</taxon>
        <taxon>Metazoa</taxon>
        <taxon>Spiralia</taxon>
        <taxon>Lophotrochozoa</taxon>
        <taxon>Mollusca</taxon>
        <taxon>Bivalvia</taxon>
        <taxon>Autobranchia</taxon>
        <taxon>Heteroconchia</taxon>
        <taxon>Euheterodonta</taxon>
        <taxon>Imparidentia</taxon>
        <taxon>Neoheterodontei</taxon>
        <taxon>Myida</taxon>
        <taxon>Dreissenoidea</taxon>
        <taxon>Dreissenidae</taxon>
        <taxon>Dreissena</taxon>
    </lineage>
</organism>
<accession>A0A9D4M0K7</accession>
<evidence type="ECO:0000256" key="1">
    <source>
        <dbReference type="SAM" id="Coils"/>
    </source>
</evidence>
<name>A0A9D4M0K7_DREPO</name>
<feature type="region of interest" description="Disordered" evidence="2">
    <location>
        <begin position="1"/>
        <end position="53"/>
    </location>
</feature>
<reference evidence="3" key="2">
    <citation type="submission" date="2020-11" db="EMBL/GenBank/DDBJ databases">
        <authorList>
            <person name="McCartney M.A."/>
            <person name="Auch B."/>
            <person name="Kono T."/>
            <person name="Mallez S."/>
            <person name="Becker A."/>
            <person name="Gohl D.M."/>
            <person name="Silverstein K.A.T."/>
            <person name="Koren S."/>
            <person name="Bechman K.B."/>
            <person name="Herman A."/>
            <person name="Abrahante J.E."/>
            <person name="Garbe J."/>
        </authorList>
    </citation>
    <scope>NUCLEOTIDE SEQUENCE</scope>
    <source>
        <strain evidence="3">Duluth1</strain>
        <tissue evidence="3">Whole animal</tissue>
    </source>
</reference>
<gene>
    <name evidence="3" type="ORF">DPMN_031242</name>
</gene>
<evidence type="ECO:0000313" key="4">
    <source>
        <dbReference type="Proteomes" id="UP000828390"/>
    </source>
</evidence>